<dbReference type="WBParaSite" id="TCONS_00014709.p1">
    <property type="protein sequence ID" value="TCONS_00014709.p1"/>
    <property type="gene ID" value="XLOC_009935"/>
</dbReference>
<keyword evidence="7 12" id="KW-0238">DNA-binding</keyword>
<dbReference type="AlphaFoldDB" id="A0A0K0EAU9"/>
<evidence type="ECO:0000256" key="12">
    <source>
        <dbReference type="RuleBase" id="RU004334"/>
    </source>
</evidence>
<evidence type="ECO:0000256" key="4">
    <source>
        <dbReference type="ARBA" id="ARBA00022771"/>
    </source>
</evidence>
<feature type="domain" description="NR LBD" evidence="14">
    <location>
        <begin position="267"/>
        <end position="504"/>
    </location>
</feature>
<dbReference type="GO" id="GO:0000978">
    <property type="term" value="F:RNA polymerase II cis-regulatory region sequence-specific DNA binding"/>
    <property type="evidence" value="ECO:0007669"/>
    <property type="project" value="InterPro"/>
</dbReference>
<keyword evidence="4 12" id="KW-0863">Zinc-finger</keyword>
<dbReference type="InterPro" id="IPR052496">
    <property type="entry name" value="Orphan_Nuclear_Rcpt"/>
</dbReference>
<keyword evidence="6 12" id="KW-0805">Transcription regulation</keyword>
<dbReference type="GO" id="GO:0008270">
    <property type="term" value="F:zinc ion binding"/>
    <property type="evidence" value="ECO:0007669"/>
    <property type="project" value="UniProtKB-KW"/>
</dbReference>
<evidence type="ECO:0000313" key="15">
    <source>
        <dbReference type="Proteomes" id="UP000035681"/>
    </source>
</evidence>
<comment type="subcellular location">
    <subcellularLocation>
        <location evidence="1 12">Nucleus</location>
    </subcellularLocation>
</comment>
<name>A0A0K0EAU9_STRER</name>
<evidence type="ECO:0000256" key="5">
    <source>
        <dbReference type="ARBA" id="ARBA00022833"/>
    </source>
</evidence>
<dbReference type="InterPro" id="IPR013088">
    <property type="entry name" value="Znf_NHR/GATA"/>
</dbReference>
<sequence>MSYEYWNYGNKEMEYEEVEEPNSSLIQIHTQIGNTGQQANNHPSLHNEYAPQHQIIEQHAQNMKMLKVNRIPSRQRVVSNNSFREIVMPSPPYNIKEKSNISSASPGISVNSPNNGEALCAVCGDAPAKLHYGVLACYGCKGFFRRTLIGKYRYVCRFGDNCVVDKLQRNSCRYCRFNRCLEVGMDPKAVRPDRDLTGRQKVPRVRKRTTDDEILKQVMQYQCDEWTNKLHVEARVMRMRLMNIEAKLSKNEDAIQPMNYIPEKIPPKGTSLRELFEAKPNNNNKRNDICFENYRHARPDELATIANKNAVYCAHWIDELIELSKPLITEDKISLVKACFSSLTMFNFAIRTVQSTDNNEVLCISNNLYVQKKIPYEYSGNNLSEILIERTLNELVIPIRKMDLKDEEIIPLKAIIALNPIAKGLSESGQLIISELRDKIQDMLFQIVKEIHPMITASTRFGNLLLLLPTITSLSLIFHDNLQLCHIFNNRNGDDNILSELFDEYTRYDEPLITSSTVSPPMYENPADISLQSITPTFNINSTPQMNNHIDSNNRMIAVNNCHNNNLSHNNMNINTCMNTNNNINSSSNMNNINSNNICPTTTNNNINMRNGQIPGNRHLIKQERLDGYTQNEIDECSSPSVSNTSYISGSYNSGEDETLSPFANILDDDLVNSSFDPQDTNFLSSSVCSDILAMMD</sequence>
<dbReference type="InterPro" id="IPR035500">
    <property type="entry name" value="NHR-like_dom_sf"/>
</dbReference>
<evidence type="ECO:0000256" key="3">
    <source>
        <dbReference type="ARBA" id="ARBA00022723"/>
    </source>
</evidence>
<feature type="domain" description="Nuclear receptor" evidence="13">
    <location>
        <begin position="117"/>
        <end position="192"/>
    </location>
</feature>
<dbReference type="InterPro" id="IPR000536">
    <property type="entry name" value="Nucl_hrmn_rcpt_lig-bd"/>
</dbReference>
<proteinExistence type="inferred from homology"/>
<comment type="similarity">
    <text evidence="2 12">Belongs to the nuclear hormone receptor family.</text>
</comment>
<comment type="function">
    <text evidence="11">Orphan nuclear receptor.</text>
</comment>
<dbReference type="CDD" id="cd06960">
    <property type="entry name" value="NR_DBD_HNF4A"/>
    <property type="match status" value="1"/>
</dbReference>
<keyword evidence="3 12" id="KW-0479">Metal-binding</keyword>
<dbReference type="PROSITE" id="PS51030">
    <property type="entry name" value="NUCLEAR_REC_DBD_2"/>
    <property type="match status" value="1"/>
</dbReference>
<keyword evidence="8 12" id="KW-0804">Transcription</keyword>
<dbReference type="Pfam" id="PF00104">
    <property type="entry name" value="Hormone_recep"/>
    <property type="match status" value="1"/>
</dbReference>
<protein>
    <submittedName>
        <fullName evidence="17">Nuclear receptor domain-containing protein</fullName>
    </submittedName>
</protein>
<dbReference type="InterPro" id="IPR049636">
    <property type="entry name" value="HNF4-like_DBD"/>
</dbReference>
<evidence type="ECO:0000259" key="14">
    <source>
        <dbReference type="PROSITE" id="PS51843"/>
    </source>
</evidence>
<keyword evidence="9 12" id="KW-0675">Receptor</keyword>
<evidence type="ECO:0000256" key="2">
    <source>
        <dbReference type="ARBA" id="ARBA00005993"/>
    </source>
</evidence>
<dbReference type="WBParaSite" id="SSTP_0000662400.1">
    <property type="protein sequence ID" value="SSTP_0000662400.1"/>
    <property type="gene ID" value="SSTP_0000662400"/>
</dbReference>
<dbReference type="SUPFAM" id="SSF57716">
    <property type="entry name" value="Glucocorticoid receptor-like (DNA-binding domain)"/>
    <property type="match status" value="1"/>
</dbReference>
<accession>A0A0K0EAU9</accession>
<dbReference type="GO" id="GO:0003700">
    <property type="term" value="F:DNA-binding transcription factor activity"/>
    <property type="evidence" value="ECO:0007669"/>
    <property type="project" value="InterPro"/>
</dbReference>
<dbReference type="FunFam" id="3.30.50.10:FF:000030">
    <property type="entry name" value="Nuclear Hormone Receptor family"/>
    <property type="match status" value="1"/>
</dbReference>
<dbReference type="PRINTS" id="PR00398">
    <property type="entry name" value="STRDHORMONER"/>
</dbReference>
<dbReference type="GO" id="GO:0005634">
    <property type="term" value="C:nucleus"/>
    <property type="evidence" value="ECO:0007669"/>
    <property type="project" value="UniProtKB-SubCell"/>
</dbReference>
<dbReference type="STRING" id="6248.A0A0K0EAU9"/>
<dbReference type="Proteomes" id="UP000035681">
    <property type="component" value="Unplaced"/>
</dbReference>
<dbReference type="SUPFAM" id="SSF48508">
    <property type="entry name" value="Nuclear receptor ligand-binding domain"/>
    <property type="match status" value="1"/>
</dbReference>
<evidence type="ECO:0000256" key="1">
    <source>
        <dbReference type="ARBA" id="ARBA00004123"/>
    </source>
</evidence>
<evidence type="ECO:0000256" key="6">
    <source>
        <dbReference type="ARBA" id="ARBA00023015"/>
    </source>
</evidence>
<evidence type="ECO:0000256" key="10">
    <source>
        <dbReference type="ARBA" id="ARBA00023242"/>
    </source>
</evidence>
<dbReference type="Pfam" id="PF00105">
    <property type="entry name" value="zf-C4"/>
    <property type="match status" value="1"/>
</dbReference>
<evidence type="ECO:0000256" key="11">
    <source>
        <dbReference type="ARBA" id="ARBA00037512"/>
    </source>
</evidence>
<evidence type="ECO:0000259" key="13">
    <source>
        <dbReference type="PROSITE" id="PS51030"/>
    </source>
</evidence>
<dbReference type="InterPro" id="IPR001723">
    <property type="entry name" value="Nuclear_hrmn_rcpt"/>
</dbReference>
<organism evidence="16">
    <name type="scientific">Strongyloides stercoralis</name>
    <name type="common">Threadworm</name>
    <dbReference type="NCBI Taxonomy" id="6248"/>
    <lineage>
        <taxon>Eukaryota</taxon>
        <taxon>Metazoa</taxon>
        <taxon>Ecdysozoa</taxon>
        <taxon>Nematoda</taxon>
        <taxon>Chromadorea</taxon>
        <taxon>Rhabditida</taxon>
        <taxon>Tylenchina</taxon>
        <taxon>Panagrolaimomorpha</taxon>
        <taxon>Strongyloidoidea</taxon>
        <taxon>Strongyloididae</taxon>
        <taxon>Strongyloides</taxon>
    </lineage>
</organism>
<dbReference type="Gene3D" id="1.10.565.10">
    <property type="entry name" value="Retinoid X Receptor"/>
    <property type="match status" value="1"/>
</dbReference>
<dbReference type="InterPro" id="IPR001628">
    <property type="entry name" value="Znf_hrmn_rcpt"/>
</dbReference>
<keyword evidence="10 12" id="KW-0539">Nucleus</keyword>
<reference evidence="16" key="1">
    <citation type="submission" date="2015-08" db="UniProtKB">
        <authorList>
            <consortium name="WormBaseParasite"/>
        </authorList>
    </citation>
    <scope>IDENTIFICATION</scope>
</reference>
<evidence type="ECO:0000313" key="16">
    <source>
        <dbReference type="WBParaSite" id="SSTP_0000662400.1"/>
    </source>
</evidence>
<evidence type="ECO:0000256" key="7">
    <source>
        <dbReference type="ARBA" id="ARBA00023125"/>
    </source>
</evidence>
<evidence type="ECO:0000256" key="8">
    <source>
        <dbReference type="ARBA" id="ARBA00023163"/>
    </source>
</evidence>
<dbReference type="SMART" id="SM00430">
    <property type="entry name" value="HOLI"/>
    <property type="match status" value="1"/>
</dbReference>
<dbReference type="PANTHER" id="PTHR47519:SF1">
    <property type="entry name" value="NUCLEAR HORMONE RECEPTOR FAMILY MEMBER NHR-31"/>
    <property type="match status" value="1"/>
</dbReference>
<dbReference type="PANTHER" id="PTHR47519">
    <property type="entry name" value="NUCLEAR HORMONE RECEPTOR FAMILY MEMBER NHR-31-RELATED"/>
    <property type="match status" value="1"/>
</dbReference>
<dbReference type="PROSITE" id="PS00031">
    <property type="entry name" value="NUCLEAR_REC_DBD_1"/>
    <property type="match status" value="1"/>
</dbReference>
<dbReference type="SMART" id="SM00399">
    <property type="entry name" value="ZnF_C4"/>
    <property type="match status" value="1"/>
</dbReference>
<keyword evidence="5 12" id="KW-0862">Zinc</keyword>
<dbReference type="PRINTS" id="PR00047">
    <property type="entry name" value="STROIDFINGER"/>
</dbReference>
<keyword evidence="15" id="KW-1185">Reference proteome</keyword>
<dbReference type="Gene3D" id="3.30.50.10">
    <property type="entry name" value="Erythroid Transcription Factor GATA-1, subunit A"/>
    <property type="match status" value="1"/>
</dbReference>
<evidence type="ECO:0000313" key="17">
    <source>
        <dbReference type="WBParaSite" id="TCONS_00014709.p1"/>
    </source>
</evidence>
<dbReference type="CDD" id="cd06157">
    <property type="entry name" value="NR_LBD"/>
    <property type="match status" value="1"/>
</dbReference>
<evidence type="ECO:0000256" key="9">
    <source>
        <dbReference type="ARBA" id="ARBA00023170"/>
    </source>
</evidence>
<dbReference type="PROSITE" id="PS51843">
    <property type="entry name" value="NR_LBD"/>
    <property type="match status" value="1"/>
</dbReference>